<keyword evidence="19" id="KW-0539">Nucleus</keyword>
<evidence type="ECO:0000256" key="8">
    <source>
        <dbReference type="ARBA" id="ARBA00022722"/>
    </source>
</evidence>
<keyword evidence="7" id="KW-0235">DNA replication</keyword>
<dbReference type="OrthoDB" id="6513042at2759"/>
<dbReference type="CDD" id="cd18808">
    <property type="entry name" value="SF1_C_Upf1"/>
    <property type="match status" value="1"/>
</dbReference>
<dbReference type="GO" id="GO:0016887">
    <property type="term" value="F:ATP hydrolysis activity"/>
    <property type="evidence" value="ECO:0007669"/>
    <property type="project" value="RHEA"/>
</dbReference>
<dbReference type="Gene3D" id="3.40.50.300">
    <property type="entry name" value="P-loop containing nucleotide triphosphate hydrolases"/>
    <property type="match status" value="2"/>
</dbReference>
<protein>
    <recommendedName>
        <fullName evidence="5">DNA replication ATP-dependent helicase/nuclease DNA2</fullName>
        <ecNumber evidence="4">3.6.4.12</ecNumber>
    </recommendedName>
</protein>
<dbReference type="Proteomes" id="UP000245609">
    <property type="component" value="Unassembled WGS sequence"/>
</dbReference>
<comment type="catalytic activity">
    <reaction evidence="21">
        <text>ATP + H2O = ADP + phosphate + H(+)</text>
        <dbReference type="Rhea" id="RHEA:13065"/>
        <dbReference type="ChEBI" id="CHEBI:15377"/>
        <dbReference type="ChEBI" id="CHEBI:15378"/>
        <dbReference type="ChEBI" id="CHEBI:30616"/>
        <dbReference type="ChEBI" id="CHEBI:43474"/>
        <dbReference type="ChEBI" id="CHEBI:456216"/>
        <dbReference type="EC" id="3.6.4.12"/>
    </reaction>
</comment>
<evidence type="ECO:0000256" key="17">
    <source>
        <dbReference type="ARBA" id="ARBA00023125"/>
    </source>
</evidence>
<evidence type="ECO:0000259" key="25">
    <source>
        <dbReference type="Pfam" id="PF13087"/>
    </source>
</evidence>
<evidence type="ECO:0000313" key="27">
    <source>
        <dbReference type="Proteomes" id="UP000245609"/>
    </source>
</evidence>
<reference evidence="26 27" key="1">
    <citation type="journal article" date="2018" name="MBio">
        <title>Comparative Genomics Reveals the Core Gene Toolbox for the Fungus-Insect Symbiosis.</title>
        <authorList>
            <person name="Wang Y."/>
            <person name="Stata M."/>
            <person name="Wang W."/>
            <person name="Stajich J.E."/>
            <person name="White M.M."/>
            <person name="Moncalvo J.M."/>
        </authorList>
    </citation>
    <scope>NUCLEOTIDE SEQUENCE [LARGE SCALE GENOMIC DNA]</scope>
    <source>
        <strain evidence="26 27">SC-DP-2</strain>
    </source>
</reference>
<keyword evidence="6" id="KW-0004">4Fe-4S</keyword>
<feature type="domain" description="DNA2/NAM7 helicase helicase" evidence="24">
    <location>
        <begin position="1044"/>
        <end position="1131"/>
    </location>
</feature>
<evidence type="ECO:0000256" key="16">
    <source>
        <dbReference type="ARBA" id="ARBA00023014"/>
    </source>
</evidence>
<dbReference type="InterPro" id="IPR011604">
    <property type="entry name" value="PDDEXK-like_dom_sf"/>
</dbReference>
<dbReference type="CDD" id="cd18041">
    <property type="entry name" value="DEXXQc_DNA2"/>
    <property type="match status" value="1"/>
</dbReference>
<keyword evidence="9" id="KW-0479">Metal-binding</keyword>
<feature type="compositionally biased region" description="Polar residues" evidence="22">
    <location>
        <begin position="1001"/>
        <end position="1011"/>
    </location>
</feature>
<evidence type="ECO:0000256" key="11">
    <source>
        <dbReference type="ARBA" id="ARBA00022763"/>
    </source>
</evidence>
<feature type="compositionally biased region" description="Low complexity" evidence="22">
    <location>
        <begin position="1012"/>
        <end position="1024"/>
    </location>
</feature>
<evidence type="ECO:0000256" key="10">
    <source>
        <dbReference type="ARBA" id="ARBA00022741"/>
    </source>
</evidence>
<evidence type="ECO:0000313" key="26">
    <source>
        <dbReference type="EMBL" id="PVV04497.1"/>
    </source>
</evidence>
<evidence type="ECO:0000256" key="4">
    <source>
        <dbReference type="ARBA" id="ARBA00012551"/>
    </source>
</evidence>
<evidence type="ECO:0000256" key="20">
    <source>
        <dbReference type="ARBA" id="ARBA00023268"/>
    </source>
</evidence>
<feature type="region of interest" description="Disordered" evidence="22">
    <location>
        <begin position="1001"/>
        <end position="1040"/>
    </location>
</feature>
<dbReference type="GO" id="GO:0051539">
    <property type="term" value="F:4 iron, 4 sulfur cluster binding"/>
    <property type="evidence" value="ECO:0007669"/>
    <property type="project" value="UniProtKB-KW"/>
</dbReference>
<evidence type="ECO:0000256" key="18">
    <source>
        <dbReference type="ARBA" id="ARBA00023204"/>
    </source>
</evidence>
<organism evidence="26 27">
    <name type="scientific">Smittium megazygosporum</name>
    <dbReference type="NCBI Taxonomy" id="133381"/>
    <lineage>
        <taxon>Eukaryota</taxon>
        <taxon>Fungi</taxon>
        <taxon>Fungi incertae sedis</taxon>
        <taxon>Zoopagomycota</taxon>
        <taxon>Kickxellomycotina</taxon>
        <taxon>Harpellomycetes</taxon>
        <taxon>Harpellales</taxon>
        <taxon>Legeriomycetaceae</taxon>
        <taxon>Smittium</taxon>
    </lineage>
</organism>
<dbReference type="PANTHER" id="PTHR43788:SF8">
    <property type="entry name" value="DNA-BINDING PROTEIN SMUBP-2"/>
    <property type="match status" value="1"/>
</dbReference>
<dbReference type="STRING" id="133381.A0A2T9ZJ10"/>
<evidence type="ECO:0000256" key="1">
    <source>
        <dbReference type="ARBA" id="ARBA00001966"/>
    </source>
</evidence>
<keyword evidence="17" id="KW-0238">DNA-binding</keyword>
<evidence type="ECO:0000256" key="6">
    <source>
        <dbReference type="ARBA" id="ARBA00022485"/>
    </source>
</evidence>
<evidence type="ECO:0000256" key="12">
    <source>
        <dbReference type="ARBA" id="ARBA00022801"/>
    </source>
</evidence>
<evidence type="ECO:0000256" key="2">
    <source>
        <dbReference type="ARBA" id="ARBA00004123"/>
    </source>
</evidence>
<dbReference type="GO" id="GO:0003677">
    <property type="term" value="F:DNA binding"/>
    <property type="evidence" value="ECO:0007669"/>
    <property type="project" value="UniProtKB-KW"/>
</dbReference>
<comment type="similarity">
    <text evidence="3">Belongs to the DNA2/NAM7 helicase family.</text>
</comment>
<dbReference type="Pfam" id="PF13086">
    <property type="entry name" value="AAA_11"/>
    <property type="match status" value="2"/>
</dbReference>
<gene>
    <name evidence="26" type="ORF">BB560_001002</name>
</gene>
<keyword evidence="12" id="KW-0378">Hydrolase</keyword>
<dbReference type="FunFam" id="3.40.50.300:FF:000721">
    <property type="entry name" value="DNA replication ATP-dependent helicase/nuclease DNA2"/>
    <property type="match status" value="1"/>
</dbReference>
<feature type="domain" description="DNA2/NAM7 helicase-like C-terminal" evidence="25">
    <location>
        <begin position="1223"/>
        <end position="1398"/>
    </location>
</feature>
<evidence type="ECO:0000259" key="23">
    <source>
        <dbReference type="Pfam" id="PF08696"/>
    </source>
</evidence>
<dbReference type="SUPFAM" id="SSF52540">
    <property type="entry name" value="P-loop containing nucleoside triphosphate hydrolases"/>
    <property type="match status" value="1"/>
</dbReference>
<dbReference type="Pfam" id="PF08696">
    <property type="entry name" value="Dna2"/>
    <property type="match status" value="1"/>
</dbReference>
<dbReference type="GO" id="GO:0005634">
    <property type="term" value="C:nucleus"/>
    <property type="evidence" value="ECO:0007669"/>
    <property type="project" value="UniProtKB-SubCell"/>
</dbReference>
<feature type="domain" description="DNA2/NAM7 helicase-like C-terminal" evidence="25">
    <location>
        <begin position="1473"/>
        <end position="1536"/>
    </location>
</feature>
<keyword evidence="18" id="KW-0234">DNA repair</keyword>
<comment type="subcellular location">
    <subcellularLocation>
        <location evidence="2">Nucleus</location>
    </subcellularLocation>
</comment>
<evidence type="ECO:0000256" key="14">
    <source>
        <dbReference type="ARBA" id="ARBA00022840"/>
    </source>
</evidence>
<evidence type="ECO:0000256" key="9">
    <source>
        <dbReference type="ARBA" id="ARBA00022723"/>
    </source>
</evidence>
<keyword evidence="20" id="KW-0511">Multifunctional enzyme</keyword>
<dbReference type="InterPro" id="IPR041679">
    <property type="entry name" value="DNA2/NAM7-like_C"/>
</dbReference>
<keyword evidence="11" id="KW-0227">DNA damage</keyword>
<dbReference type="GO" id="GO:0017116">
    <property type="term" value="F:single-stranded DNA helicase activity"/>
    <property type="evidence" value="ECO:0007669"/>
    <property type="project" value="InterPro"/>
</dbReference>
<feature type="domain" description="DNA2/NAM7 helicase helicase" evidence="24">
    <location>
        <begin position="1144"/>
        <end position="1212"/>
    </location>
</feature>
<dbReference type="Gene3D" id="3.90.320.10">
    <property type="match status" value="1"/>
</dbReference>
<keyword evidence="14" id="KW-0067">ATP-binding</keyword>
<evidence type="ECO:0000256" key="13">
    <source>
        <dbReference type="ARBA" id="ARBA00022806"/>
    </source>
</evidence>
<dbReference type="PANTHER" id="PTHR43788">
    <property type="entry name" value="DNA2/NAM7 HELICASE FAMILY MEMBER"/>
    <property type="match status" value="1"/>
</dbReference>
<dbReference type="GO" id="GO:0006281">
    <property type="term" value="P:DNA repair"/>
    <property type="evidence" value="ECO:0007669"/>
    <property type="project" value="UniProtKB-KW"/>
</dbReference>
<comment type="cofactor">
    <cofactor evidence="1">
        <name>[4Fe-4S] cluster</name>
        <dbReference type="ChEBI" id="CHEBI:49883"/>
    </cofactor>
</comment>
<evidence type="ECO:0000256" key="3">
    <source>
        <dbReference type="ARBA" id="ARBA00007913"/>
    </source>
</evidence>
<dbReference type="EMBL" id="MBFS01000115">
    <property type="protein sequence ID" value="PVV04497.1"/>
    <property type="molecule type" value="Genomic_DNA"/>
</dbReference>
<evidence type="ECO:0000256" key="5">
    <source>
        <dbReference type="ARBA" id="ARBA00021516"/>
    </source>
</evidence>
<dbReference type="InterPro" id="IPR050534">
    <property type="entry name" value="Coronavir_polyprotein_1ab"/>
</dbReference>
<dbReference type="GO" id="GO:0043139">
    <property type="term" value="F:5'-3' DNA helicase activity"/>
    <property type="evidence" value="ECO:0007669"/>
    <property type="project" value="TreeGrafter"/>
</dbReference>
<sequence length="1573" mass="176698">MKRDGFNLGLETNKDKNEREKVALEIRKGADDNDLEERRVKKGFPKKIREEINLIERLEDSIDPSLPSYSSKMSKLLKSQTFSGNSRRSASVNPAELLSGLLQYDNGNEGILINRDQNFNISKPKVMASLSNKSGALDSISFETKDKSNKNIIADNDSDNVFDSSKSLDKIPFSKDINSESDEHLLSFSSSLPEKLISSGSPPKGLNIIFNKLTKATSFQNANSEDLFDELDFDFLEDQAIKSFKNNQPIGLKNEIDESVSENFGKDRYSEAANITEKSPGNTLKDLENIMADILISDDVDQAFEPDNRTEKCLEGIDPILDYPDLEDILKNTSLSNESSGLDKLQNARYEPFLVISVVYSNPAENTSQAVFCEKSVIAISQITDNEVVLNLKDVWTEFDIAENDIIHVFPPLTNNSSSYSNTTNSYTLDFQCDFLLVVNPHVLVPITTITGASSCIRRAVLKNKFRYQVIDKLKEKSTGIPDNLKLSSFIGNMTHSIFESAAIKDSWDPNSLELFIEKVVYDNIDEVWNLQLEIQTIIDILKGKTYEIIDWAKEHVASCIVKSSVLNENESQRSRFPNNHHNQKSSMGNEPIILEFIDNEENIRSSSLGLSGKIDLTVLASIDNLDSASQKISLVPLEVKSGSPTGTEVYYRAQVLLYILLLSEKYKIEVDYGILLFISDGTTRVIKRDMKAIQSLIILRNRLVVYFNTLKHDEFTLPELLLNPHKCENCTMASVCLLWHYSIENGSFETSGVSKTFWDSQVGNLSQSDLNFFYLWNKMCDFEEAETITASSRMWLESISEKVESGRSVNNLIAKHSNYNSIDSGIGSKLIYTYRFRKASENEAPADLVHDFQIGDPIVVCKAEEHYSVATGFITELSPTYIKALLDHKLEEFELDVSRLEKNIKSVLPFSNLANHTGLVLNDLEDLPFQIRNGTRNTGKNNKSRRDRSKRCYFRVDKGEISIGPNLLRTNIAGLFLNGGDEATKKLVVDLSTPTFSTNSHFKVQRTGNYSSSSSPKTSTPNSQMENDGVFSPSPKKNQYSGLNSAQLAAIDKVQRANDYTLILGMPGTGKTTTISHLVRHLALNNKSVLLVSYTHTAVDNVLLKLDSSQTPFLRIARKDKVHPDIKKNLISEKRPLSIKEADDLFMNTPIIATTCLSINHVLFNHRSFDYCIVDEASQIVLPACIGPLRFAKKFVLVGDHFQLPPLLKSRHFFDQSEDMAAESLFKILIDKHPSAVSELDVQFRMSNNMQYLPNVLVYNNRLKCGSAKVAYSKLNLPYYPLTSDIFLQKEASETQYLISGLNNRHSASAYIRLVEWLNSILDPSKPVLFLSTSSSKIKADFFETSSGSDSLFNNGESKMISIITYALLCSGIDVKNGIGVISPYRAQIECLKKFIYSTLLKFANNMNESALKAFGSASFSSHKRHELVDANGSQQLGSYPSNFTTSNNSQLNFRTQSENNFTGTEYSSDSRKVANLNIEIDTVDRYQGRDKEAILISWVRSNQDDLSGYILKDWRRINVALTRSKTKLIMIGSTDTLSTIPFFSEMIESLKSKNWVHEISHDVLSLVNNLF</sequence>
<dbReference type="GO" id="GO:0006260">
    <property type="term" value="P:DNA replication"/>
    <property type="evidence" value="ECO:0007669"/>
    <property type="project" value="UniProtKB-KW"/>
</dbReference>
<dbReference type="InterPro" id="IPR047187">
    <property type="entry name" value="SF1_C_Upf1"/>
</dbReference>
<comment type="caution">
    <text evidence="26">The sequence shown here is derived from an EMBL/GenBank/DDBJ whole genome shotgun (WGS) entry which is preliminary data.</text>
</comment>
<keyword evidence="13" id="KW-0347">Helicase</keyword>
<dbReference type="GO" id="GO:0000014">
    <property type="term" value="F:single-stranded DNA endodeoxyribonuclease activity"/>
    <property type="evidence" value="ECO:0007669"/>
    <property type="project" value="UniProtKB-ARBA"/>
</dbReference>
<dbReference type="InterPro" id="IPR026851">
    <property type="entry name" value="Dna2/JHS1_DEXXQ-box"/>
</dbReference>
<evidence type="ECO:0000256" key="15">
    <source>
        <dbReference type="ARBA" id="ARBA00023004"/>
    </source>
</evidence>
<dbReference type="GO" id="GO:0035861">
    <property type="term" value="C:site of double-strand break"/>
    <property type="evidence" value="ECO:0007669"/>
    <property type="project" value="UniProtKB-ARBA"/>
</dbReference>
<evidence type="ECO:0000256" key="7">
    <source>
        <dbReference type="ARBA" id="ARBA00022705"/>
    </source>
</evidence>
<dbReference type="EC" id="3.6.4.12" evidence="4"/>
<evidence type="ECO:0000256" key="21">
    <source>
        <dbReference type="ARBA" id="ARBA00047995"/>
    </source>
</evidence>
<keyword evidence="15" id="KW-0408">Iron</keyword>
<proteinExistence type="inferred from homology"/>
<evidence type="ECO:0000256" key="19">
    <source>
        <dbReference type="ARBA" id="ARBA00023242"/>
    </source>
</evidence>
<name>A0A2T9ZJ10_9FUNG</name>
<evidence type="ECO:0000259" key="24">
    <source>
        <dbReference type="Pfam" id="PF13086"/>
    </source>
</evidence>
<evidence type="ECO:0000256" key="22">
    <source>
        <dbReference type="SAM" id="MobiDB-lite"/>
    </source>
</evidence>
<keyword evidence="8" id="KW-0540">Nuclease</keyword>
<dbReference type="GO" id="GO:0046872">
    <property type="term" value="F:metal ion binding"/>
    <property type="evidence" value="ECO:0007669"/>
    <property type="project" value="UniProtKB-KW"/>
</dbReference>
<accession>A0A2T9ZJ10</accession>
<keyword evidence="27" id="KW-1185">Reference proteome</keyword>
<feature type="domain" description="DNA replication factor Dna2 N-terminal" evidence="23">
    <location>
        <begin position="385"/>
        <end position="619"/>
    </location>
</feature>
<dbReference type="Pfam" id="PF13087">
    <property type="entry name" value="AAA_12"/>
    <property type="match status" value="2"/>
</dbReference>
<keyword evidence="16" id="KW-0411">Iron-sulfur</keyword>
<dbReference type="InterPro" id="IPR027417">
    <property type="entry name" value="P-loop_NTPase"/>
</dbReference>
<dbReference type="InterPro" id="IPR014808">
    <property type="entry name" value="DNA_replication_fac_Dna2_N"/>
</dbReference>
<dbReference type="GO" id="GO:0005524">
    <property type="term" value="F:ATP binding"/>
    <property type="evidence" value="ECO:0007669"/>
    <property type="project" value="UniProtKB-KW"/>
</dbReference>
<dbReference type="InterPro" id="IPR041677">
    <property type="entry name" value="DNA2/NAM7_AAA_11"/>
</dbReference>
<keyword evidence="10" id="KW-0547">Nucleotide-binding</keyword>